<evidence type="ECO:0000256" key="1">
    <source>
        <dbReference type="ARBA" id="ARBA00004370"/>
    </source>
</evidence>
<keyword evidence="10" id="KW-0066">ATP synthesis</keyword>
<keyword evidence="4" id="KW-0547">Nucleotide-binding</keyword>
<evidence type="ECO:0000259" key="15">
    <source>
        <dbReference type="Pfam" id="PF02874"/>
    </source>
</evidence>
<evidence type="ECO:0000313" key="19">
    <source>
        <dbReference type="EMBL" id="CAB3229018.1"/>
    </source>
</evidence>
<evidence type="ECO:0000259" key="14">
    <source>
        <dbReference type="Pfam" id="PF00306"/>
    </source>
</evidence>
<dbReference type="Pfam" id="PF25467">
    <property type="entry name" value="NOL9_C"/>
    <property type="match status" value="1"/>
</dbReference>
<organism evidence="19 20">
    <name type="scientific">Arctia plantaginis</name>
    <name type="common">Wood tiger moth</name>
    <name type="synonym">Phalaena plantaginis</name>
    <dbReference type="NCBI Taxonomy" id="874455"/>
    <lineage>
        <taxon>Eukaryota</taxon>
        <taxon>Metazoa</taxon>
        <taxon>Ecdysozoa</taxon>
        <taxon>Arthropoda</taxon>
        <taxon>Hexapoda</taxon>
        <taxon>Insecta</taxon>
        <taxon>Pterygota</taxon>
        <taxon>Neoptera</taxon>
        <taxon>Endopterygota</taxon>
        <taxon>Lepidoptera</taxon>
        <taxon>Glossata</taxon>
        <taxon>Ditrysia</taxon>
        <taxon>Noctuoidea</taxon>
        <taxon>Erebidae</taxon>
        <taxon>Arctiinae</taxon>
        <taxon>Arctia</taxon>
    </lineage>
</organism>
<dbReference type="OrthoDB" id="293868at2759"/>
<evidence type="ECO:0000256" key="10">
    <source>
        <dbReference type="ARBA" id="ARBA00023310"/>
    </source>
</evidence>
<dbReference type="Pfam" id="PF00006">
    <property type="entry name" value="ATP-synt_ab"/>
    <property type="match status" value="1"/>
</dbReference>
<dbReference type="InterPro" id="IPR023366">
    <property type="entry name" value="ATP_synth_asu-like_sf"/>
</dbReference>
<dbReference type="GO" id="GO:0043531">
    <property type="term" value="F:ADP binding"/>
    <property type="evidence" value="ECO:0007669"/>
    <property type="project" value="TreeGrafter"/>
</dbReference>
<evidence type="ECO:0000259" key="16">
    <source>
        <dbReference type="Pfam" id="PF16575"/>
    </source>
</evidence>
<dbReference type="Gene3D" id="1.20.150.20">
    <property type="entry name" value="ATP synthase alpha/beta chain, C-terminal domain"/>
    <property type="match status" value="1"/>
</dbReference>
<dbReference type="InterPro" id="IPR036121">
    <property type="entry name" value="ATPase_F1/V1/A1_a/bsu_N_sf"/>
</dbReference>
<feature type="compositionally biased region" description="Basic and acidic residues" evidence="12">
    <location>
        <begin position="760"/>
        <end position="776"/>
    </location>
</feature>
<evidence type="ECO:0000256" key="12">
    <source>
        <dbReference type="SAM" id="MobiDB-lite"/>
    </source>
</evidence>
<dbReference type="NCBIfam" id="NF009884">
    <property type="entry name" value="PRK13343.1"/>
    <property type="match status" value="1"/>
</dbReference>
<keyword evidence="3" id="KW-0813">Transport</keyword>
<dbReference type="InterPro" id="IPR004100">
    <property type="entry name" value="ATPase_F1/V1/A1_a/bsu_N"/>
</dbReference>
<feature type="region of interest" description="Disordered" evidence="12">
    <location>
        <begin position="749"/>
        <end position="788"/>
    </location>
</feature>
<dbReference type="Gene3D" id="2.40.30.20">
    <property type="match status" value="1"/>
</dbReference>
<dbReference type="SUPFAM" id="SSF47917">
    <property type="entry name" value="C-terminal domain of alpha and beta subunits of F1 ATP synthase"/>
    <property type="match status" value="1"/>
</dbReference>
<dbReference type="CDD" id="cd18113">
    <property type="entry name" value="ATP-synt_F1_alpha_C"/>
    <property type="match status" value="1"/>
</dbReference>
<evidence type="ECO:0000256" key="11">
    <source>
        <dbReference type="ARBA" id="ARBA00071212"/>
    </source>
</evidence>
<dbReference type="PANTHER" id="PTHR48082">
    <property type="entry name" value="ATP SYNTHASE SUBUNIT ALPHA, MITOCHONDRIAL"/>
    <property type="match status" value="1"/>
</dbReference>
<feature type="domain" description="ATP synthase alpha subunit C-terminal" evidence="14">
    <location>
        <begin position="423"/>
        <end position="545"/>
    </location>
</feature>
<dbReference type="Pfam" id="PF02874">
    <property type="entry name" value="ATP-synt_ab_N"/>
    <property type="match status" value="1"/>
</dbReference>
<dbReference type="PROSITE" id="PS00152">
    <property type="entry name" value="ATPASE_ALPHA_BETA"/>
    <property type="match status" value="1"/>
</dbReference>
<feature type="domain" description="NOL9 N-terminal" evidence="17">
    <location>
        <begin position="943"/>
        <end position="1088"/>
    </location>
</feature>
<dbReference type="InterPro" id="IPR057570">
    <property type="entry name" value="NOL9_C"/>
</dbReference>
<name>A0A8S0Z8L0_ARCPL</name>
<dbReference type="InterPro" id="IPR032319">
    <property type="entry name" value="CLP1_P"/>
</dbReference>
<evidence type="ECO:0000259" key="13">
    <source>
        <dbReference type="Pfam" id="PF00006"/>
    </source>
</evidence>
<comment type="caution">
    <text evidence="19">The sequence shown here is derived from an EMBL/GenBank/DDBJ whole genome shotgun (WGS) entry which is preliminary data.</text>
</comment>
<protein>
    <recommendedName>
        <fullName evidence="11">Polynucleotide 5'-hydroxyl-kinase NOL9</fullName>
    </recommendedName>
</protein>
<dbReference type="GO" id="GO:0046933">
    <property type="term" value="F:proton-transporting ATP synthase activity, rotational mechanism"/>
    <property type="evidence" value="ECO:0007669"/>
    <property type="project" value="InterPro"/>
</dbReference>
<feature type="compositionally biased region" description="Basic and acidic residues" evidence="12">
    <location>
        <begin position="671"/>
        <end position="680"/>
    </location>
</feature>
<dbReference type="InterPro" id="IPR038376">
    <property type="entry name" value="ATP_synth_asu_C_sf"/>
</dbReference>
<dbReference type="GO" id="GO:0005739">
    <property type="term" value="C:mitochondrion"/>
    <property type="evidence" value="ECO:0007669"/>
    <property type="project" value="UniProtKB-ARBA"/>
</dbReference>
<dbReference type="Proteomes" id="UP000494256">
    <property type="component" value="Unassembled WGS sequence"/>
</dbReference>
<dbReference type="Pfam" id="PF00306">
    <property type="entry name" value="ATP-synt_ab_C"/>
    <property type="match status" value="1"/>
</dbReference>
<dbReference type="FunFam" id="2.40.30.20:FF:000001">
    <property type="entry name" value="ATP synthase subunit alpha"/>
    <property type="match status" value="1"/>
</dbReference>
<keyword evidence="6" id="KW-0067">ATP-binding</keyword>
<dbReference type="Gene3D" id="3.40.50.300">
    <property type="entry name" value="P-loop containing nucleotide triphosphate hydrolases"/>
    <property type="match status" value="2"/>
</dbReference>
<evidence type="ECO:0000256" key="6">
    <source>
        <dbReference type="ARBA" id="ARBA00022840"/>
    </source>
</evidence>
<feature type="domain" description="ATPase F1/V1/A1 complex alpha/beta subunit N-terminal" evidence="15">
    <location>
        <begin position="70"/>
        <end position="136"/>
    </location>
</feature>
<evidence type="ECO:0000256" key="5">
    <source>
        <dbReference type="ARBA" id="ARBA00022781"/>
    </source>
</evidence>
<feature type="compositionally biased region" description="Low complexity" evidence="12">
    <location>
        <begin position="719"/>
        <end position="731"/>
    </location>
</feature>
<evidence type="ECO:0000256" key="2">
    <source>
        <dbReference type="ARBA" id="ARBA00008936"/>
    </source>
</evidence>
<dbReference type="CDD" id="cd18116">
    <property type="entry name" value="ATP-synt_F1_alpha_N"/>
    <property type="match status" value="1"/>
</dbReference>
<evidence type="ECO:0000256" key="3">
    <source>
        <dbReference type="ARBA" id="ARBA00022448"/>
    </source>
</evidence>
<evidence type="ECO:0000313" key="20">
    <source>
        <dbReference type="Proteomes" id="UP000494256"/>
    </source>
</evidence>
<dbReference type="EMBL" id="CADEBD010000284">
    <property type="protein sequence ID" value="CAB3229018.1"/>
    <property type="molecule type" value="Genomic_DNA"/>
</dbReference>
<dbReference type="GO" id="GO:0005524">
    <property type="term" value="F:ATP binding"/>
    <property type="evidence" value="ECO:0007669"/>
    <property type="project" value="UniProtKB-KW"/>
</dbReference>
<dbReference type="FunFam" id="1.20.150.20:FF:000001">
    <property type="entry name" value="ATP synthase subunit alpha"/>
    <property type="match status" value="1"/>
</dbReference>
<dbReference type="Pfam" id="PF24419">
    <property type="entry name" value="Cupin_NOL9"/>
    <property type="match status" value="1"/>
</dbReference>
<dbReference type="InterPro" id="IPR000793">
    <property type="entry name" value="ATP_synth_asu_C"/>
</dbReference>
<dbReference type="InterPro" id="IPR057573">
    <property type="entry name" value="NOL9_N"/>
</dbReference>
<dbReference type="Pfam" id="PF16575">
    <property type="entry name" value="CLP1_P"/>
    <property type="match status" value="1"/>
</dbReference>
<feature type="domain" description="NOL9 C-terminal" evidence="18">
    <location>
        <begin position="1340"/>
        <end position="1431"/>
    </location>
</feature>
<feature type="region of interest" description="Disordered" evidence="12">
    <location>
        <begin position="707"/>
        <end position="736"/>
    </location>
</feature>
<dbReference type="InterPro" id="IPR000194">
    <property type="entry name" value="ATPase_F1/V1/A1_a/bsu_nucl-bd"/>
</dbReference>
<keyword evidence="5" id="KW-0375">Hydrogen ion transport</keyword>
<comment type="subcellular location">
    <subcellularLocation>
        <location evidence="1">Membrane</location>
    </subcellularLocation>
</comment>
<dbReference type="SUPFAM" id="SSF50615">
    <property type="entry name" value="N-terminal domain of alpha and beta subunits of F1 ATP synthase"/>
    <property type="match status" value="1"/>
</dbReference>
<evidence type="ECO:0000256" key="7">
    <source>
        <dbReference type="ARBA" id="ARBA00023065"/>
    </source>
</evidence>
<comment type="similarity">
    <text evidence="2">Belongs to the ATPase alpha/beta chains family.</text>
</comment>
<reference evidence="19 20" key="1">
    <citation type="submission" date="2020-04" db="EMBL/GenBank/DDBJ databases">
        <authorList>
            <person name="Wallbank WR R."/>
            <person name="Pardo Diaz C."/>
            <person name="Kozak K."/>
            <person name="Martin S."/>
            <person name="Jiggins C."/>
            <person name="Moest M."/>
            <person name="Warren A I."/>
            <person name="Byers J.R.P. K."/>
            <person name="Montejo-Kovacevich G."/>
            <person name="Yen C E."/>
        </authorList>
    </citation>
    <scope>NUCLEOTIDE SEQUENCE [LARGE SCALE GENOMIC DNA]</scope>
</reference>
<evidence type="ECO:0000256" key="9">
    <source>
        <dbReference type="ARBA" id="ARBA00023196"/>
    </source>
</evidence>
<dbReference type="CDD" id="cd01132">
    <property type="entry name" value="F1-ATPase_alpha_CD"/>
    <property type="match status" value="1"/>
</dbReference>
<feature type="compositionally biased region" description="Low complexity" evidence="12">
    <location>
        <begin position="648"/>
        <end position="661"/>
    </location>
</feature>
<evidence type="ECO:0000259" key="17">
    <source>
        <dbReference type="Pfam" id="PF24419"/>
    </source>
</evidence>
<keyword evidence="8" id="KW-0472">Membrane</keyword>
<dbReference type="NCBIfam" id="TIGR00962">
    <property type="entry name" value="atpA"/>
    <property type="match status" value="1"/>
</dbReference>
<accession>A0A8S0Z8L0</accession>
<sequence length="1482" mass="164389">MSLISARIAGSVARRLPNAASQVSKVAGIAAPAVNVAARNFHVSPTQKAAEISTILEERILGAAPKADLEETGRVLSIGDGIARVYGLKNIQAEEMVEFSSGLKGMALNLEPDNVGVVVFGNDKLIKEGDIVKRTGAIVDVPVGEQLLGRVVDALGNAIDGKGPIETKNRMRVGIKAPGIIPRVSVREPMQTGIKAVDSLVPIGRGQRELIIGDRQTGKTALAIDTIINQQRFNKGDDEKKKLYCIYVAIGQKRSTVAQIVKRLTDAGAINYTIIVSATASDAAPLQYLSPYSGCAMGEFFRDNGKHALIIYDDLSKQAVAYRQMSLLLRRPPGREAYPGDVFYLHSRLLERAAKMSDKMGGGSLTALPVIETQAGDVSAYIPTNVISITDGQIFLETELFYKGIRPAINVGLSVSRVGSAAQTKAMKQVAGSMKLELAQYREVAAFAQFGSDLDAATQQLLNRGMRLTELLKQGQYVPMAIEEQVAIIYCGVRGHLDKLDPTKITTFEKEFTQHIKTSHQGLLATIAKENQITKESDEQLKKLLNFAMMEFFEKAHLSKINIVKKDSRSEEMVKKQLKQMLHGYKQSDNELIKSSGNMYRDIAEVHRSLDDSTSVSGFSDLDLTKSEDDEETVPVTAFEVGDDDVSDSSQVNLNSLSSQEQSDDTNSEDTTNKTEHDLFEQSGEYLEPISEGDEDIESLPEDLELTENASTSGDKSFSESSAFGESSSESFDPDGALASKIKQNLSKIKCNNPDSKKRKLEDLPEPKKERCNEKKTKNKKLIKSKNKHKSDIEIENFNYHDSDQDSIEKVMDNNTIDSVSTNASSPFISVTATEMSDHSLNEILGGYKHPTIRNLPYEKQMLSANSTSIFATDDAMQVDDVDSLVPEIGDDPIIEDIEVDLDVTADNELKTTEVDDTGNKNSEKSIEKQLKESEINNKFVNPIRVYYTDTCCIFVLEHPAEMFVNGKVKVKVLSGTVEVFGHILKKELNLYSPNNSFAQCLKTKQAENEYYGLFGKLTAAGLSVSKTEEIVTSLGEYDAVVAMTPLKDARMEFLDNHFHADVFNRLKIDTNANRLSQASDRLSCNIYLSKPVRAFENYVSWDEDLSWTLNKCSRGIVCGGKGLGKSTLIRYYINRVLENGPVLMIDLDPGQAEFTVAGNISATVVTTPLLGPNFTHLKTPDISYNVGMVNVMDNTFRFASTIAKLIQQCRNKYYSMPWIINTMGMTNHWGLKLIVFAIIHSQPTFLIQIDSKVTKKRFECSLEPQAIRLLYESYKYDRLYRGVEFPEDLDYKFVITSFVDGSYKHDTSLSPKDERYLNFLAYFGDLMVANTEANILGIVPYVLNLSDVNIVTNVRVAKDSVLKVINGKIVALCQLNTTDKGKVFTLQDNAPLYHGHGLIRGVDFEKNLVYLMTPEPAQKLSAVNTIVYCDWAPELLGTERSLPPGVHIPYRTAAHYRNKQHMIAPRRRFNPLQLLKMSRSS</sequence>
<feature type="domain" description="ATPase F1/V1/A1 complex alpha/beta subunit nucleotide-binding" evidence="13">
    <location>
        <begin position="193"/>
        <end position="416"/>
    </location>
</feature>
<dbReference type="PANTHER" id="PTHR48082:SF2">
    <property type="entry name" value="ATP SYNTHASE SUBUNIT ALPHA, MITOCHONDRIAL"/>
    <property type="match status" value="1"/>
</dbReference>
<dbReference type="InterPro" id="IPR005294">
    <property type="entry name" value="ATP_synth_F1_asu"/>
</dbReference>
<dbReference type="InterPro" id="IPR033732">
    <property type="entry name" value="ATP_synth_F1_a_nt-bd_dom"/>
</dbReference>
<feature type="region of interest" description="Disordered" evidence="12">
    <location>
        <begin position="613"/>
        <end position="687"/>
    </location>
</feature>
<gene>
    <name evidence="19" type="ORF">APLA_LOCUS3803</name>
</gene>
<dbReference type="HAMAP" id="MF_01346">
    <property type="entry name" value="ATP_synth_alpha_bact"/>
    <property type="match status" value="1"/>
</dbReference>
<keyword evidence="9" id="KW-0139">CF(1)</keyword>
<dbReference type="SUPFAM" id="SSF52540">
    <property type="entry name" value="P-loop containing nucleoside triphosphate hydrolases"/>
    <property type="match status" value="2"/>
</dbReference>
<feature type="domain" description="Clp1 P-loop" evidence="16">
    <location>
        <begin position="1120"/>
        <end position="1264"/>
    </location>
</feature>
<keyword evidence="7" id="KW-0406">Ion transport</keyword>
<dbReference type="InterPro" id="IPR020003">
    <property type="entry name" value="ATPase_a/bsu_AS"/>
</dbReference>
<evidence type="ECO:0000256" key="4">
    <source>
        <dbReference type="ARBA" id="ARBA00022741"/>
    </source>
</evidence>
<evidence type="ECO:0000256" key="8">
    <source>
        <dbReference type="ARBA" id="ARBA00023136"/>
    </source>
</evidence>
<evidence type="ECO:0000259" key="18">
    <source>
        <dbReference type="Pfam" id="PF25467"/>
    </source>
</evidence>
<dbReference type="FunFam" id="3.40.50.300:FF:002432">
    <property type="entry name" value="ATP synthase subunit alpha, mitochondrial"/>
    <property type="match status" value="1"/>
</dbReference>
<feature type="compositionally biased region" description="Basic residues" evidence="12">
    <location>
        <begin position="777"/>
        <end position="788"/>
    </location>
</feature>
<proteinExistence type="inferred from homology"/>
<dbReference type="GO" id="GO:0045259">
    <property type="term" value="C:proton-transporting ATP synthase complex"/>
    <property type="evidence" value="ECO:0007669"/>
    <property type="project" value="UniProtKB-KW"/>
</dbReference>
<dbReference type="InterPro" id="IPR027417">
    <property type="entry name" value="P-loop_NTPase"/>
</dbReference>